<dbReference type="Proteomes" id="UP000305778">
    <property type="component" value="Unassembled WGS sequence"/>
</dbReference>
<dbReference type="AlphaFoldDB" id="A0A4U0SVR8"/>
<feature type="compositionally biased region" description="Polar residues" evidence="2">
    <location>
        <begin position="94"/>
        <end position="106"/>
    </location>
</feature>
<evidence type="ECO:0000313" key="4">
    <source>
        <dbReference type="Proteomes" id="UP000305778"/>
    </source>
</evidence>
<dbReference type="EMBL" id="SUMC01000051">
    <property type="protein sequence ID" value="TKA04585.1"/>
    <property type="molecule type" value="Genomic_DNA"/>
</dbReference>
<evidence type="ECO:0000256" key="1">
    <source>
        <dbReference type="RuleBase" id="RU362001"/>
    </source>
</evidence>
<sequence>MAGQQFTMTEEEMVAFSTRISTVNTSIQGEIRRLQSVIDTITSGWKGSAATAYNNLQSQVNQDATKLNQVLNDIKEAVDASTKNYSASEEEQRASINNVASSSPFG</sequence>
<comment type="caution">
    <text evidence="3">The sequence shown here is derived from an EMBL/GenBank/DDBJ whole genome shotgun (WGS) entry which is preliminary data.</text>
</comment>
<gene>
    <name evidence="3" type="ORF">FCI23_35595</name>
</gene>
<dbReference type="SUPFAM" id="SSF140453">
    <property type="entry name" value="EsxAB dimer-like"/>
    <property type="match status" value="1"/>
</dbReference>
<dbReference type="OrthoDB" id="3253863at2"/>
<accession>A0A4U0SVR8</accession>
<dbReference type="Gene3D" id="1.10.287.1060">
    <property type="entry name" value="ESAT-6-like"/>
    <property type="match status" value="1"/>
</dbReference>
<reference evidence="3 4" key="1">
    <citation type="submission" date="2019-04" db="EMBL/GenBank/DDBJ databases">
        <title>Streptomyces oryziradicis sp. nov., a novel actinomycete isolated from rhizosphere soil of rice (Oryza sativa L.).</title>
        <authorList>
            <person name="Li C."/>
        </authorList>
    </citation>
    <scope>NUCLEOTIDE SEQUENCE [LARGE SCALE GENOMIC DNA]</scope>
    <source>
        <strain evidence="3 4">NEAU-C40</strain>
    </source>
</reference>
<comment type="similarity">
    <text evidence="1">Belongs to the WXG100 family.</text>
</comment>
<protein>
    <recommendedName>
        <fullName evidence="1">ESAT-6-like protein</fullName>
    </recommendedName>
</protein>
<name>A0A4U0SVR8_9ACTN</name>
<dbReference type="NCBIfam" id="TIGR03930">
    <property type="entry name" value="WXG100_ESAT6"/>
    <property type="match status" value="1"/>
</dbReference>
<organism evidence="3 4">
    <name type="scientific">Actinacidiphila oryziradicis</name>
    <dbReference type="NCBI Taxonomy" id="2571141"/>
    <lineage>
        <taxon>Bacteria</taxon>
        <taxon>Bacillati</taxon>
        <taxon>Actinomycetota</taxon>
        <taxon>Actinomycetes</taxon>
        <taxon>Kitasatosporales</taxon>
        <taxon>Streptomycetaceae</taxon>
        <taxon>Actinacidiphila</taxon>
    </lineage>
</organism>
<proteinExistence type="inferred from homology"/>
<dbReference type="RefSeq" id="WP_136728309.1">
    <property type="nucleotide sequence ID" value="NZ_JAOPYF010000641.1"/>
</dbReference>
<dbReference type="InterPro" id="IPR010310">
    <property type="entry name" value="T7SS_ESAT-6-like"/>
</dbReference>
<evidence type="ECO:0000256" key="2">
    <source>
        <dbReference type="SAM" id="MobiDB-lite"/>
    </source>
</evidence>
<dbReference type="InterPro" id="IPR036689">
    <property type="entry name" value="ESAT-6-like_sf"/>
</dbReference>
<dbReference type="Pfam" id="PF06013">
    <property type="entry name" value="WXG100"/>
    <property type="match status" value="1"/>
</dbReference>
<evidence type="ECO:0000313" key="3">
    <source>
        <dbReference type="EMBL" id="TKA04585.1"/>
    </source>
</evidence>
<feature type="region of interest" description="Disordered" evidence="2">
    <location>
        <begin position="82"/>
        <end position="106"/>
    </location>
</feature>
<keyword evidence="4" id="KW-1185">Reference proteome</keyword>